<evidence type="ECO:0000313" key="2">
    <source>
        <dbReference type="EMBL" id="KAK0603581.1"/>
    </source>
</evidence>
<feature type="compositionally biased region" description="Basic residues" evidence="1">
    <location>
        <begin position="76"/>
        <end position="89"/>
    </location>
</feature>
<protein>
    <submittedName>
        <fullName evidence="2">Uncharacterized protein</fullName>
    </submittedName>
</protein>
<accession>A0AA39W6N5</accession>
<dbReference type="AlphaFoldDB" id="A0AA39W6N5"/>
<name>A0AA39W6N5_ACESA</name>
<sequence length="166" mass="19197">MTDTWKRNADMFSTSAKDEETERCRWWATLLLPTKTNNNNNHLFHLLTNHLCRRRINGRRARRGRSGTRMGWHSTLHPRSKVPKGGTLHHTKKEQYCHRRYKQAVCWKTSGTLVSIANLWLAAALTNESATSKSVYFEHCTSEMIFIIHLIAKEPERLAGPLLADT</sequence>
<reference evidence="2" key="2">
    <citation type="submission" date="2023-06" db="EMBL/GenBank/DDBJ databases">
        <authorList>
            <person name="Swenson N.G."/>
            <person name="Wegrzyn J.L."/>
            <person name="Mcevoy S.L."/>
        </authorList>
    </citation>
    <scope>NUCLEOTIDE SEQUENCE</scope>
    <source>
        <strain evidence="2">NS2018</strain>
        <tissue evidence="2">Leaf</tissue>
    </source>
</reference>
<dbReference type="EMBL" id="JAUESC010000002">
    <property type="protein sequence ID" value="KAK0603581.1"/>
    <property type="molecule type" value="Genomic_DNA"/>
</dbReference>
<reference evidence="2" key="1">
    <citation type="journal article" date="2022" name="Plant J.">
        <title>Strategies of tolerance reflected in two North American maple genomes.</title>
        <authorList>
            <person name="McEvoy S.L."/>
            <person name="Sezen U.U."/>
            <person name="Trouern-Trend A."/>
            <person name="McMahon S.M."/>
            <person name="Schaberg P.G."/>
            <person name="Yang J."/>
            <person name="Wegrzyn J.L."/>
            <person name="Swenson N.G."/>
        </authorList>
    </citation>
    <scope>NUCLEOTIDE SEQUENCE</scope>
    <source>
        <strain evidence="2">NS2018</strain>
    </source>
</reference>
<evidence type="ECO:0000256" key="1">
    <source>
        <dbReference type="SAM" id="MobiDB-lite"/>
    </source>
</evidence>
<comment type="caution">
    <text evidence="2">The sequence shown here is derived from an EMBL/GenBank/DDBJ whole genome shotgun (WGS) entry which is preliminary data.</text>
</comment>
<feature type="region of interest" description="Disordered" evidence="1">
    <location>
        <begin position="63"/>
        <end position="89"/>
    </location>
</feature>
<evidence type="ECO:0000313" key="3">
    <source>
        <dbReference type="Proteomes" id="UP001168877"/>
    </source>
</evidence>
<proteinExistence type="predicted"/>
<keyword evidence="3" id="KW-1185">Reference proteome</keyword>
<gene>
    <name evidence="2" type="ORF">LWI29_006476</name>
</gene>
<organism evidence="2 3">
    <name type="scientific">Acer saccharum</name>
    <name type="common">Sugar maple</name>
    <dbReference type="NCBI Taxonomy" id="4024"/>
    <lineage>
        <taxon>Eukaryota</taxon>
        <taxon>Viridiplantae</taxon>
        <taxon>Streptophyta</taxon>
        <taxon>Embryophyta</taxon>
        <taxon>Tracheophyta</taxon>
        <taxon>Spermatophyta</taxon>
        <taxon>Magnoliopsida</taxon>
        <taxon>eudicotyledons</taxon>
        <taxon>Gunneridae</taxon>
        <taxon>Pentapetalae</taxon>
        <taxon>rosids</taxon>
        <taxon>malvids</taxon>
        <taxon>Sapindales</taxon>
        <taxon>Sapindaceae</taxon>
        <taxon>Hippocastanoideae</taxon>
        <taxon>Acereae</taxon>
        <taxon>Acer</taxon>
    </lineage>
</organism>
<dbReference type="Proteomes" id="UP001168877">
    <property type="component" value="Unassembled WGS sequence"/>
</dbReference>